<evidence type="ECO:0000313" key="2">
    <source>
        <dbReference type="EMBL" id="CAI9107658.1"/>
    </source>
</evidence>
<keyword evidence="3" id="KW-1185">Reference proteome</keyword>
<dbReference type="AlphaFoldDB" id="A0AAV1DJ34"/>
<sequence length="113" mass="11309">MVKIGTIFRFACGASLFVAGAVTFAAFGDRMRSIFGTSHKVNVRLQEPVRKCSEPVSSGPIIFFILAAGSGSADGAKTVSPGSGSADGAKAASLTAEGGQGDTGPSPYVGLIP</sequence>
<organism evidence="2 3">
    <name type="scientific">Oldenlandia corymbosa var. corymbosa</name>
    <dbReference type="NCBI Taxonomy" id="529605"/>
    <lineage>
        <taxon>Eukaryota</taxon>
        <taxon>Viridiplantae</taxon>
        <taxon>Streptophyta</taxon>
        <taxon>Embryophyta</taxon>
        <taxon>Tracheophyta</taxon>
        <taxon>Spermatophyta</taxon>
        <taxon>Magnoliopsida</taxon>
        <taxon>eudicotyledons</taxon>
        <taxon>Gunneridae</taxon>
        <taxon>Pentapetalae</taxon>
        <taxon>asterids</taxon>
        <taxon>lamiids</taxon>
        <taxon>Gentianales</taxon>
        <taxon>Rubiaceae</taxon>
        <taxon>Rubioideae</taxon>
        <taxon>Spermacoceae</taxon>
        <taxon>Hedyotis-Oldenlandia complex</taxon>
        <taxon>Oldenlandia</taxon>
    </lineage>
</organism>
<proteinExistence type="predicted"/>
<evidence type="ECO:0000313" key="3">
    <source>
        <dbReference type="Proteomes" id="UP001161247"/>
    </source>
</evidence>
<dbReference type="Proteomes" id="UP001161247">
    <property type="component" value="Chromosome 5"/>
</dbReference>
<dbReference type="EMBL" id="OX459122">
    <property type="protein sequence ID" value="CAI9107658.1"/>
    <property type="molecule type" value="Genomic_DNA"/>
</dbReference>
<name>A0AAV1DJ34_OLDCO</name>
<reference evidence="2" key="1">
    <citation type="submission" date="2023-03" db="EMBL/GenBank/DDBJ databases">
        <authorList>
            <person name="Julca I."/>
        </authorList>
    </citation>
    <scope>NUCLEOTIDE SEQUENCE</scope>
</reference>
<feature type="compositionally biased region" description="Low complexity" evidence="1">
    <location>
        <begin position="80"/>
        <end position="93"/>
    </location>
</feature>
<gene>
    <name evidence="2" type="ORF">OLC1_LOCUS15917</name>
</gene>
<feature type="region of interest" description="Disordered" evidence="1">
    <location>
        <begin position="72"/>
        <end position="113"/>
    </location>
</feature>
<protein>
    <submittedName>
        <fullName evidence="2">OLC1v1007066C1</fullName>
    </submittedName>
</protein>
<evidence type="ECO:0000256" key="1">
    <source>
        <dbReference type="SAM" id="MobiDB-lite"/>
    </source>
</evidence>
<accession>A0AAV1DJ34</accession>